<feature type="domain" description="NAD(P)-binding" evidence="1">
    <location>
        <begin position="8"/>
        <end position="151"/>
    </location>
</feature>
<dbReference type="RefSeq" id="WP_045685659.1">
    <property type="nucleotide sequence ID" value="NZ_CP010803.1"/>
</dbReference>
<dbReference type="AlphaFoldDB" id="A0A0D5LW09"/>
<dbReference type="Proteomes" id="UP000032611">
    <property type="component" value="Chromosome"/>
</dbReference>
<dbReference type="InterPro" id="IPR036291">
    <property type="entry name" value="NAD(P)-bd_dom_sf"/>
</dbReference>
<dbReference type="STRING" id="1486262.TM49_21615"/>
<proteinExistence type="predicted"/>
<dbReference type="Gene3D" id="3.40.50.720">
    <property type="entry name" value="NAD(P)-binding Rossmann-like Domain"/>
    <property type="match status" value="1"/>
</dbReference>
<evidence type="ECO:0000259" key="1">
    <source>
        <dbReference type="Pfam" id="PF13460"/>
    </source>
</evidence>
<dbReference type="KEGG" id="mey:TM49_21615"/>
<dbReference type="InterPro" id="IPR016040">
    <property type="entry name" value="NAD(P)-bd_dom"/>
</dbReference>
<sequence length="294" mass="31122">MIVITAPTSRIGHQLLPLLLSAGASVRVIVRDAGKLPAEIRDRVDVIEGSHGDRATLDSALAGATRLFWLCPADPQAETLEAAYTGFTRPAAEAIVAHGVARVVNISALGRGTPYADRAGYVTASLAMDDQLAATGAHFRALALPSFMDNLLWQLPVMREKGMVFSSLPGDLELPTCSVSDIAAAAARLLLDDSWEGTGEVPVLGPENLSVNQQVEIMSAVLGKTIRAAHVSLKDQNAMLVGRGFSQAMADGMTDMWRAKAEGLDLGVERNAETASPTTFRAWCETTLKPAFAG</sequence>
<dbReference type="PANTHER" id="PTHR43162">
    <property type="match status" value="1"/>
</dbReference>
<protein>
    <submittedName>
        <fullName evidence="2">NmrA family transcriptional regulator</fullName>
    </submittedName>
</protein>
<keyword evidence="3" id="KW-1185">Reference proteome</keyword>
<reference evidence="2 3" key="1">
    <citation type="journal article" date="2015" name="Genome Announc.">
        <title>Complete genome sequence of Martelella endophytica YC6887, which has antifungal activity associated with a halophyte.</title>
        <authorList>
            <person name="Khan A."/>
            <person name="Khan H."/>
            <person name="Chung E.J."/>
            <person name="Hossain M.T."/>
            <person name="Chung Y.R."/>
        </authorList>
    </citation>
    <scope>NUCLEOTIDE SEQUENCE [LARGE SCALE GENOMIC DNA]</scope>
    <source>
        <strain evidence="2">YC6887</strain>
    </source>
</reference>
<dbReference type="OrthoDB" id="7352262at2"/>
<organism evidence="2 3">
    <name type="scientific">Martelella endophytica</name>
    <dbReference type="NCBI Taxonomy" id="1486262"/>
    <lineage>
        <taxon>Bacteria</taxon>
        <taxon>Pseudomonadati</taxon>
        <taxon>Pseudomonadota</taxon>
        <taxon>Alphaproteobacteria</taxon>
        <taxon>Hyphomicrobiales</taxon>
        <taxon>Aurantimonadaceae</taxon>
        <taxon>Martelella</taxon>
    </lineage>
</organism>
<gene>
    <name evidence="2" type="ORF">TM49_21615</name>
</gene>
<dbReference type="Gene3D" id="3.90.25.10">
    <property type="entry name" value="UDP-galactose 4-epimerase, domain 1"/>
    <property type="match status" value="1"/>
</dbReference>
<dbReference type="InterPro" id="IPR051604">
    <property type="entry name" value="Ergot_Alk_Oxidoreductase"/>
</dbReference>
<evidence type="ECO:0000313" key="2">
    <source>
        <dbReference type="EMBL" id="AJY48429.1"/>
    </source>
</evidence>
<evidence type="ECO:0000313" key="3">
    <source>
        <dbReference type="Proteomes" id="UP000032611"/>
    </source>
</evidence>
<dbReference type="PATRIC" id="fig|1486262.3.peg.4466"/>
<accession>A0A0D5LW09</accession>
<dbReference type="EMBL" id="CP010803">
    <property type="protein sequence ID" value="AJY48429.1"/>
    <property type="molecule type" value="Genomic_DNA"/>
</dbReference>
<dbReference type="HOGENOM" id="CLU_007383_10_5_5"/>
<dbReference type="Pfam" id="PF13460">
    <property type="entry name" value="NAD_binding_10"/>
    <property type="match status" value="1"/>
</dbReference>
<dbReference type="PANTHER" id="PTHR43162:SF1">
    <property type="entry name" value="PRESTALK A DIFFERENTIATION PROTEIN A"/>
    <property type="match status" value="1"/>
</dbReference>
<name>A0A0D5LW09_MAREN</name>
<dbReference type="SUPFAM" id="SSF51735">
    <property type="entry name" value="NAD(P)-binding Rossmann-fold domains"/>
    <property type="match status" value="1"/>
</dbReference>